<feature type="region of interest" description="Disordered" evidence="1">
    <location>
        <begin position="1"/>
        <end position="22"/>
    </location>
</feature>
<feature type="compositionally biased region" description="Basic residues" evidence="1">
    <location>
        <begin position="1"/>
        <end position="10"/>
    </location>
</feature>
<dbReference type="Pfam" id="PF07372">
    <property type="entry name" value="DUF1491"/>
    <property type="match status" value="1"/>
</dbReference>
<keyword evidence="3" id="KW-1185">Reference proteome</keyword>
<dbReference type="EMBL" id="JBHLTL010000006">
    <property type="protein sequence ID" value="MFC0589824.1"/>
    <property type="molecule type" value="Genomic_DNA"/>
</dbReference>
<accession>A0ABV6PJS5</accession>
<proteinExistence type="predicted"/>
<dbReference type="RefSeq" id="WP_379481285.1">
    <property type="nucleotide sequence ID" value="NZ_JBHLTL010000006.1"/>
</dbReference>
<evidence type="ECO:0000256" key="1">
    <source>
        <dbReference type="SAM" id="MobiDB-lite"/>
    </source>
</evidence>
<dbReference type="Gene3D" id="3.40.1530.20">
    <property type="entry name" value="Protein of unknown function (DUF1491)"/>
    <property type="match status" value="1"/>
</dbReference>
<evidence type="ECO:0000313" key="3">
    <source>
        <dbReference type="Proteomes" id="UP001589943"/>
    </source>
</evidence>
<name>A0ABV6PJS5_9SPHN</name>
<dbReference type="InterPro" id="IPR009964">
    <property type="entry name" value="DUF1491"/>
</dbReference>
<reference evidence="2 3" key="1">
    <citation type="submission" date="2024-09" db="EMBL/GenBank/DDBJ databases">
        <authorList>
            <person name="Sun Q."/>
            <person name="Mori K."/>
        </authorList>
    </citation>
    <scope>NUCLEOTIDE SEQUENCE [LARGE SCALE GENOMIC DNA]</scope>
    <source>
        <strain evidence="2 3">NCAIM B.02537</strain>
    </source>
</reference>
<comment type="caution">
    <text evidence="2">The sequence shown here is derived from an EMBL/GenBank/DDBJ whole genome shotgun (WGS) entry which is preliminary data.</text>
</comment>
<sequence length="140" mass="15477">MPWAKRRGPKRSTGCWPTRSIATRPDNGARAIEPRLPAHLEVSGLIRAVEAAGGFATVLHKGEREAGTIVVLTTEKGGNARIYERMPTPDGDRLWALSRTQNTENAIEISDYLDRRAAQDSDLWIVELDIANGERFIGLN</sequence>
<gene>
    <name evidence="2" type="ORF">ACFFF7_10400</name>
</gene>
<evidence type="ECO:0000313" key="2">
    <source>
        <dbReference type="EMBL" id="MFC0589824.1"/>
    </source>
</evidence>
<organism evidence="2 3">
    <name type="scientific">Novosphingobium aquiterrae</name>
    <dbReference type="NCBI Taxonomy" id="624388"/>
    <lineage>
        <taxon>Bacteria</taxon>
        <taxon>Pseudomonadati</taxon>
        <taxon>Pseudomonadota</taxon>
        <taxon>Alphaproteobacteria</taxon>
        <taxon>Sphingomonadales</taxon>
        <taxon>Sphingomonadaceae</taxon>
        <taxon>Novosphingobium</taxon>
    </lineage>
</organism>
<dbReference type="Proteomes" id="UP001589943">
    <property type="component" value="Unassembled WGS sequence"/>
</dbReference>
<protein>
    <submittedName>
        <fullName evidence="2">DUF1491 family protein</fullName>
    </submittedName>
</protein>